<dbReference type="Pfam" id="PF14092">
    <property type="entry name" value="DUF4270"/>
    <property type="match status" value="1"/>
</dbReference>
<dbReference type="OrthoDB" id="1466062at2"/>
<gene>
    <name evidence="1" type="ORF">SAMN05421847_2495</name>
</gene>
<evidence type="ECO:0008006" key="3">
    <source>
        <dbReference type="Google" id="ProtNLM"/>
    </source>
</evidence>
<evidence type="ECO:0000313" key="1">
    <source>
        <dbReference type="EMBL" id="SEG49328.1"/>
    </source>
</evidence>
<organism evidence="1 2">
    <name type="scientific">Halpernia humi</name>
    <dbReference type="NCBI Taxonomy" id="493375"/>
    <lineage>
        <taxon>Bacteria</taxon>
        <taxon>Pseudomonadati</taxon>
        <taxon>Bacteroidota</taxon>
        <taxon>Flavobacteriia</taxon>
        <taxon>Flavobacteriales</taxon>
        <taxon>Weeksellaceae</taxon>
        <taxon>Chryseobacterium group</taxon>
        <taxon>Halpernia</taxon>
    </lineage>
</organism>
<dbReference type="InterPro" id="IPR025366">
    <property type="entry name" value="DUF4270"/>
</dbReference>
<dbReference type="AlphaFoldDB" id="A0A1H6AKV2"/>
<dbReference type="RefSeq" id="WP_103914354.1">
    <property type="nucleotide sequence ID" value="NZ_FNUS01000006.1"/>
</dbReference>
<reference evidence="2" key="1">
    <citation type="submission" date="2016-10" db="EMBL/GenBank/DDBJ databases">
        <authorList>
            <person name="Varghese N."/>
            <person name="Submissions S."/>
        </authorList>
    </citation>
    <scope>NUCLEOTIDE SEQUENCE [LARGE SCALE GENOMIC DNA]</scope>
    <source>
        <strain evidence="2">DSM 21580</strain>
    </source>
</reference>
<protein>
    <recommendedName>
        <fullName evidence="3">DUF4270 domain-containing protein</fullName>
    </recommendedName>
</protein>
<keyword evidence="2" id="KW-1185">Reference proteome</keyword>
<sequence>MTKKFQGLLQITFFALVGSLLLINCEPNADNLGSQFFTNGAAQDSVVLKDLIAYNISNNDTIRTDNAKMDSVTLGAFDVPQFGKLKSSYFTQVRLSSYAPTFGTNAKADSAVLVITPSLPTSTDSIRKSTINNFIYPTGNIASTKITKTYPVIYKYGRTKIGGKTKLTINVNEVTDYMGSTVTKLYSNQDFATGALLGSKDFYGDVTSVNIKSNADSTELFNREANLRIPLDSTFFQNKIIAKAGMPELSDVSTFIRYFRGLKVSVAENDGYLFKFAPNQVKLQLYYKSDSIVDGVNTRPQNVFSLDVGSNNVHFQKIDFDRNGTAAGAAMAVSDSINGSPKLFLQGMGGPGVGLKIPATTIASLKDLYNNQKAGILSATIRLYSDNSWLNNFGKPKYFVTKQKNVSTFLKEFTTYSINPNFRLITTNNLYGNPSYYDINITKTVKDVIETEAPNKDIVINVGDYTLDAATQSFLGLASSNLAYGQNFNTRSYTPNAVVLVGTDSLNPQRAQLRVIYAKKQ</sequence>
<accession>A0A1H6AKV2</accession>
<evidence type="ECO:0000313" key="2">
    <source>
        <dbReference type="Proteomes" id="UP000236738"/>
    </source>
</evidence>
<proteinExistence type="predicted"/>
<dbReference type="EMBL" id="FNUS01000006">
    <property type="protein sequence ID" value="SEG49328.1"/>
    <property type="molecule type" value="Genomic_DNA"/>
</dbReference>
<name>A0A1H6AKV2_9FLAO</name>
<dbReference type="Proteomes" id="UP000236738">
    <property type="component" value="Unassembled WGS sequence"/>
</dbReference>